<comment type="caution">
    <text evidence="12">The sequence shown here is derived from an EMBL/GenBank/DDBJ whole genome shotgun (WGS) entry which is preliminary data.</text>
</comment>
<evidence type="ECO:0000313" key="12">
    <source>
        <dbReference type="EMBL" id="PWV67774.1"/>
    </source>
</evidence>
<keyword evidence="4" id="KW-0547">Nucleotide-binding</keyword>
<keyword evidence="10" id="KW-0812">Transmembrane</keyword>
<dbReference type="Gene3D" id="1.10.510.10">
    <property type="entry name" value="Transferase(Phosphotransferase) domain 1"/>
    <property type="match status" value="1"/>
</dbReference>
<dbReference type="FunFam" id="1.10.510.10:FF:000021">
    <property type="entry name" value="Serine/threonine protein kinase"/>
    <property type="match status" value="1"/>
</dbReference>
<feature type="transmembrane region" description="Helical" evidence="10">
    <location>
        <begin position="310"/>
        <end position="331"/>
    </location>
</feature>
<dbReference type="SUPFAM" id="SSF50998">
    <property type="entry name" value="Quinoprotein alcohol dehydrogenase-like"/>
    <property type="match status" value="1"/>
</dbReference>
<keyword evidence="6" id="KW-0067">ATP-binding</keyword>
<comment type="catalytic activity">
    <reaction evidence="7">
        <text>L-threonyl-[protein] + ATP = O-phospho-L-threonyl-[protein] + ADP + H(+)</text>
        <dbReference type="Rhea" id="RHEA:46608"/>
        <dbReference type="Rhea" id="RHEA-COMP:11060"/>
        <dbReference type="Rhea" id="RHEA-COMP:11605"/>
        <dbReference type="ChEBI" id="CHEBI:15378"/>
        <dbReference type="ChEBI" id="CHEBI:30013"/>
        <dbReference type="ChEBI" id="CHEBI:30616"/>
        <dbReference type="ChEBI" id="CHEBI:61977"/>
        <dbReference type="ChEBI" id="CHEBI:456216"/>
        <dbReference type="EC" id="2.7.11.1"/>
    </reaction>
</comment>
<dbReference type="InterPro" id="IPR008271">
    <property type="entry name" value="Ser/Thr_kinase_AS"/>
</dbReference>
<dbReference type="PROSITE" id="PS00108">
    <property type="entry name" value="PROTEIN_KINASE_ST"/>
    <property type="match status" value="1"/>
</dbReference>
<reference evidence="12 13" key="1">
    <citation type="submission" date="2018-05" db="EMBL/GenBank/DDBJ databases">
        <title>Genomic Encyclopedia of Type Strains, Phase IV (KMG-IV): sequencing the most valuable type-strain genomes for metagenomic binning, comparative biology and taxonomic classification.</title>
        <authorList>
            <person name="Goeker M."/>
        </authorList>
    </citation>
    <scope>NUCLEOTIDE SEQUENCE [LARGE SCALE GENOMIC DNA]</scope>
    <source>
        <strain evidence="12 13">DSM 44717</strain>
    </source>
</reference>
<dbReference type="Pfam" id="PF00069">
    <property type="entry name" value="Pkinase"/>
    <property type="match status" value="1"/>
</dbReference>
<dbReference type="SUPFAM" id="SSF56112">
    <property type="entry name" value="Protein kinase-like (PK-like)"/>
    <property type="match status" value="1"/>
</dbReference>
<dbReference type="PANTHER" id="PTHR43289">
    <property type="entry name" value="MITOGEN-ACTIVATED PROTEIN KINASE KINASE KINASE 20-RELATED"/>
    <property type="match status" value="1"/>
</dbReference>
<evidence type="ECO:0000256" key="7">
    <source>
        <dbReference type="ARBA" id="ARBA00047899"/>
    </source>
</evidence>
<protein>
    <recommendedName>
        <fullName evidence="1">non-specific serine/threonine protein kinase</fullName>
        <ecNumber evidence="1">2.7.11.1</ecNumber>
    </recommendedName>
</protein>
<dbReference type="PROSITE" id="PS50011">
    <property type="entry name" value="PROTEIN_KINASE_DOM"/>
    <property type="match status" value="1"/>
</dbReference>
<evidence type="ECO:0000313" key="13">
    <source>
        <dbReference type="Proteomes" id="UP000246410"/>
    </source>
</evidence>
<dbReference type="AlphaFoldDB" id="A0A317N1K3"/>
<dbReference type="Proteomes" id="UP000246410">
    <property type="component" value="Unassembled WGS sequence"/>
</dbReference>
<keyword evidence="2" id="KW-0723">Serine/threonine-protein kinase</keyword>
<dbReference type="InterPro" id="IPR011009">
    <property type="entry name" value="Kinase-like_dom_sf"/>
</dbReference>
<evidence type="ECO:0000256" key="10">
    <source>
        <dbReference type="SAM" id="Phobius"/>
    </source>
</evidence>
<evidence type="ECO:0000256" key="1">
    <source>
        <dbReference type="ARBA" id="ARBA00012513"/>
    </source>
</evidence>
<organism evidence="12 13">
    <name type="scientific">Nocardia neocaledoniensis</name>
    <dbReference type="NCBI Taxonomy" id="236511"/>
    <lineage>
        <taxon>Bacteria</taxon>
        <taxon>Bacillati</taxon>
        <taxon>Actinomycetota</taxon>
        <taxon>Actinomycetes</taxon>
        <taxon>Mycobacteriales</taxon>
        <taxon>Nocardiaceae</taxon>
        <taxon>Nocardia</taxon>
    </lineage>
</organism>
<dbReference type="GO" id="GO:0045717">
    <property type="term" value="P:negative regulation of fatty acid biosynthetic process"/>
    <property type="evidence" value="ECO:0007669"/>
    <property type="project" value="UniProtKB-ARBA"/>
</dbReference>
<evidence type="ECO:0000256" key="8">
    <source>
        <dbReference type="ARBA" id="ARBA00048679"/>
    </source>
</evidence>
<keyword evidence="5 12" id="KW-0418">Kinase</keyword>
<dbReference type="SMART" id="SM00220">
    <property type="entry name" value="S_TKc"/>
    <property type="match status" value="1"/>
</dbReference>
<keyword evidence="10" id="KW-0472">Membrane</keyword>
<dbReference type="FunFam" id="3.30.200.20:FF:000035">
    <property type="entry name" value="Serine/threonine protein kinase Stk1"/>
    <property type="match status" value="1"/>
</dbReference>
<dbReference type="PANTHER" id="PTHR43289:SF6">
    <property type="entry name" value="SERINE_THREONINE-PROTEIN KINASE NEKL-3"/>
    <property type="match status" value="1"/>
</dbReference>
<evidence type="ECO:0000256" key="5">
    <source>
        <dbReference type="ARBA" id="ARBA00022777"/>
    </source>
</evidence>
<evidence type="ECO:0000256" key="2">
    <source>
        <dbReference type="ARBA" id="ARBA00022527"/>
    </source>
</evidence>
<keyword evidence="3" id="KW-0808">Transferase</keyword>
<feature type="domain" description="Protein kinase" evidence="11">
    <location>
        <begin position="11"/>
        <end position="272"/>
    </location>
</feature>
<accession>A0A317N1K3</accession>
<dbReference type="GO" id="GO:0005524">
    <property type="term" value="F:ATP binding"/>
    <property type="evidence" value="ECO:0007669"/>
    <property type="project" value="UniProtKB-KW"/>
</dbReference>
<evidence type="ECO:0000256" key="4">
    <source>
        <dbReference type="ARBA" id="ARBA00022741"/>
    </source>
</evidence>
<name>A0A317N1K3_9NOCA</name>
<dbReference type="InterPro" id="IPR000719">
    <property type="entry name" value="Prot_kinase_dom"/>
</dbReference>
<gene>
    <name evidence="12" type="ORF">DFR69_11988</name>
</gene>
<dbReference type="InterPro" id="IPR011047">
    <property type="entry name" value="Quinoprotein_ADH-like_sf"/>
</dbReference>
<evidence type="ECO:0000259" key="11">
    <source>
        <dbReference type="PROSITE" id="PS50011"/>
    </source>
</evidence>
<dbReference type="Gene3D" id="3.30.200.20">
    <property type="entry name" value="Phosphorylase Kinase, domain 1"/>
    <property type="match status" value="1"/>
</dbReference>
<evidence type="ECO:0000256" key="6">
    <source>
        <dbReference type="ARBA" id="ARBA00022840"/>
    </source>
</evidence>
<comment type="catalytic activity">
    <reaction evidence="8">
        <text>L-seryl-[protein] + ATP = O-phospho-L-seryl-[protein] + ADP + H(+)</text>
        <dbReference type="Rhea" id="RHEA:17989"/>
        <dbReference type="Rhea" id="RHEA-COMP:9863"/>
        <dbReference type="Rhea" id="RHEA-COMP:11604"/>
        <dbReference type="ChEBI" id="CHEBI:15378"/>
        <dbReference type="ChEBI" id="CHEBI:29999"/>
        <dbReference type="ChEBI" id="CHEBI:30616"/>
        <dbReference type="ChEBI" id="CHEBI:83421"/>
        <dbReference type="ChEBI" id="CHEBI:456216"/>
        <dbReference type="EC" id="2.7.11.1"/>
    </reaction>
</comment>
<dbReference type="GO" id="GO:0004674">
    <property type="term" value="F:protein serine/threonine kinase activity"/>
    <property type="evidence" value="ECO:0007669"/>
    <property type="project" value="UniProtKB-KW"/>
</dbReference>
<evidence type="ECO:0000256" key="3">
    <source>
        <dbReference type="ARBA" id="ARBA00022679"/>
    </source>
</evidence>
<dbReference type="CDD" id="cd14014">
    <property type="entry name" value="STKc_PknB_like"/>
    <property type="match status" value="1"/>
</dbReference>
<keyword evidence="13" id="KW-1185">Reference proteome</keyword>
<evidence type="ECO:0000256" key="9">
    <source>
        <dbReference type="SAM" id="MobiDB-lite"/>
    </source>
</evidence>
<feature type="region of interest" description="Disordered" evidence="9">
    <location>
        <begin position="282"/>
        <end position="302"/>
    </location>
</feature>
<feature type="region of interest" description="Disordered" evidence="9">
    <location>
        <begin position="357"/>
        <end position="382"/>
    </location>
</feature>
<dbReference type="EC" id="2.7.11.1" evidence="1"/>
<keyword evidence="10" id="KW-1133">Transmembrane helix</keyword>
<sequence length="769" mass="81207">MLRPGEAIAGYVIERLLGAGGMGEVYVARHPRLPRSDAVKVLAAQFSADPEYRARFEREADLAAGLSHPAIVKVHDRGEDQGRLWIAMELVEGVDLAQRLRTHGPLSAPEVARVARAVAGALDRANAQGLVHRDVKPANILLSRADDILLTDFGIARQLADVSNLTGTGMLIGTINYASPEQLSGQPVDGRSDQYSLACSVFHLLTGSAPFADDNPGQVILRHSTAAPPSVRATRPEASPEVDRVIARALAKVPADRYPSSSQFAEELDAALRLRTSRDQSTWVARAPSAPPAAPDPSRAVQGRRMPSRAMGWGIGAAVLFLVAVVTIVGMRLRGADEVGPTDAALALPRVSVTAQSPDLSVKPSGERWRQPSASGQPVGGTDEVVLYAGSGTVSVLDAENGTVRHRVEVGPLTPGECLFTASGRYAACRTEYPGNAAENGRADPDSYATVVIDTRAGVISGRLPAAAEIVTVGEVFATFLPERDDAATGSVIVTDVAGTVIWREDGVAAGLVRGSEVLSLQRNPVSGDPFSKAHFELRAIVTGKVVYQLTPDAVDPHTVWAPAWSAFPGGFAVHGDFYTVDGTKRAGAEPGWRIVASRPYAAAGDDPARDGNGERYAEPDTAAALPVMMRADMLAAFDPATGAMLWSRQVPKEASYGHGVAATGIGTKIVLRWTVVRETGSEDPSSRYRVAYAAFDAYTAEGVVLPENQVPWATDGSRLVHVARGGQGAITVLPTGTTTAQPVWSLDFGNSPVAAYAGRMYVGNRRVV</sequence>
<proteinExistence type="predicted"/>
<dbReference type="RefSeq" id="WP_110041559.1">
    <property type="nucleotide sequence ID" value="NZ_QGTL01000019.1"/>
</dbReference>
<dbReference type="EMBL" id="QGTL01000019">
    <property type="protein sequence ID" value="PWV67774.1"/>
    <property type="molecule type" value="Genomic_DNA"/>
</dbReference>